<proteinExistence type="predicted"/>
<reference evidence="8 9" key="1">
    <citation type="journal article" date="2017" name="Mol. Plant">
        <title>The Genome of Medicinal Plant Macleaya cordata Provides New Insights into Benzylisoquinoline Alkaloids Metabolism.</title>
        <authorList>
            <person name="Liu X."/>
            <person name="Liu Y."/>
            <person name="Huang P."/>
            <person name="Ma Y."/>
            <person name="Qing Z."/>
            <person name="Tang Q."/>
            <person name="Cao H."/>
            <person name="Cheng P."/>
            <person name="Zheng Y."/>
            <person name="Yuan Z."/>
            <person name="Zhou Y."/>
            <person name="Liu J."/>
            <person name="Tang Z."/>
            <person name="Zhuo Y."/>
            <person name="Zhang Y."/>
            <person name="Yu L."/>
            <person name="Huang J."/>
            <person name="Yang P."/>
            <person name="Peng Q."/>
            <person name="Zhang J."/>
            <person name="Jiang W."/>
            <person name="Zhang Z."/>
            <person name="Lin K."/>
            <person name="Ro D.K."/>
            <person name="Chen X."/>
            <person name="Xiong X."/>
            <person name="Shang Y."/>
            <person name="Huang S."/>
            <person name="Zeng J."/>
        </authorList>
    </citation>
    <scope>NUCLEOTIDE SEQUENCE [LARGE SCALE GENOMIC DNA]</scope>
    <source>
        <strain evidence="9">cv. BLH2017</strain>
        <tissue evidence="8">Root</tissue>
    </source>
</reference>
<dbReference type="InterPro" id="IPR042197">
    <property type="entry name" value="Apaf_helical"/>
</dbReference>
<name>A0A200PUC6_MACCD</name>
<dbReference type="Pfam" id="PF18052">
    <property type="entry name" value="Rx_N"/>
    <property type="match status" value="1"/>
</dbReference>
<dbReference type="OMA" id="PPSANEW"/>
<dbReference type="FunFam" id="1.10.8.430:FF:000003">
    <property type="entry name" value="Probable disease resistance protein At5g66910"/>
    <property type="match status" value="1"/>
</dbReference>
<evidence type="ECO:0000259" key="4">
    <source>
        <dbReference type="Pfam" id="PF00931"/>
    </source>
</evidence>
<keyword evidence="3" id="KW-0611">Plant defense</keyword>
<keyword evidence="2" id="KW-0547">Nucleotide-binding</keyword>
<gene>
    <name evidence="8" type="ORF">BVC80_9075g65</name>
</gene>
<dbReference type="FunCoup" id="A0A200PUC6">
    <property type="interactions" value="293"/>
</dbReference>
<dbReference type="PANTHER" id="PTHR23155:SF1193">
    <property type="entry name" value="DISEASE RESISTANCE PROTEIN RPP13-RELATED"/>
    <property type="match status" value="1"/>
</dbReference>
<evidence type="ECO:0000256" key="1">
    <source>
        <dbReference type="ARBA" id="ARBA00022737"/>
    </source>
</evidence>
<dbReference type="Proteomes" id="UP000195402">
    <property type="component" value="Unassembled WGS sequence"/>
</dbReference>
<sequence length="874" mass="100489">MAEGIVSFAVERLTDLLVQEAAFLYNVRDQVEQLRDQLKWMQAFLKDADTKQEVDQRIRQWVSEIRDIAYDAEDVIDKYILEIEEEKMRKIRPRRGLMSAFKNYTTTCICNKGIVLHKIGNKIEEILKRLEGISAKLVTFGIKDLGEVGVGSNSSSSRERLRNLRRVCSYGDEVDFTGLNDTVKELVTQLTGNGLRRRCVISIVGMGGQGKTSLAKKIYNHTAIESHFHRRAWVYVSQKYNTVDLLRKILKSCILSQPFKKKDLERMEKSTEEDLEKWLFNGLKEERYLVVLDDVWDQEAWEGLKRAFPDKNKGSRVLLTTRNRVIASSADQTSHLHQLRFLTEEESWVLFCKKAFPNNGDDIMFCPPNLEELGRKMVEKCGGLPLGIVILGGLLSKQHPPSANEWQRVLDRISQNLMKDGGQISEILSLSYNDLPYHLKICFLHVGLFPEDYVIDTERLIQQWVAEGFIPQGREEDVAEDYLNELIDRSMIQVETASRRLTIHSEINRFVSVNHFPYPPLRSLVVFNLNRETIQLKQLRFIFTGFKLLKVLDLDDVRSSYPSSMLDSFGEMINLRYLGLRGIHLKDLPASIGNLHRLQTLKIGECKVPNVIFKMKQLRHVQGYWLYETMRHLKIDTLTNLQTLDLIRDDALIENDNLANLTNLRELTIAISDSNTDALCASLSRLCSLRYLNVCGTTSRQDPPIVLQSLQCSHLLALRLWIPVERLPNNLHESSPNLTYLILDGCELKDDPMATLERLPNLLELSIKNSAYMGRDFTCLANGFPRLESLGIDDLYNLEEWRVEEGAMPRLKTLTIQSCRQLKKVPEGLKFITTLCKLEFIWMPKEFEDRVRGGGEDSYIVQHVPSVTFLNTAD</sequence>
<dbReference type="SUPFAM" id="SSF52540">
    <property type="entry name" value="P-loop containing nucleoside triphosphate hydrolases"/>
    <property type="match status" value="1"/>
</dbReference>
<evidence type="ECO:0000256" key="2">
    <source>
        <dbReference type="ARBA" id="ARBA00022741"/>
    </source>
</evidence>
<dbReference type="InterPro" id="IPR002182">
    <property type="entry name" value="NB-ARC"/>
</dbReference>
<dbReference type="FunFam" id="1.10.10.10:FF:000322">
    <property type="entry name" value="Probable disease resistance protein At1g63360"/>
    <property type="match status" value="1"/>
</dbReference>
<dbReference type="InterPro" id="IPR058922">
    <property type="entry name" value="WHD_DRP"/>
</dbReference>
<dbReference type="InterPro" id="IPR027417">
    <property type="entry name" value="P-loop_NTPase"/>
</dbReference>
<dbReference type="AlphaFoldDB" id="A0A200PUC6"/>
<dbReference type="PRINTS" id="PR00364">
    <property type="entry name" value="DISEASERSIST"/>
</dbReference>
<dbReference type="InterPro" id="IPR038005">
    <property type="entry name" value="RX-like_CC"/>
</dbReference>
<dbReference type="Pfam" id="PF23598">
    <property type="entry name" value="LRR_14"/>
    <property type="match status" value="1"/>
</dbReference>
<dbReference type="Gene3D" id="3.80.10.10">
    <property type="entry name" value="Ribonuclease Inhibitor"/>
    <property type="match status" value="2"/>
</dbReference>
<keyword evidence="1" id="KW-0677">Repeat</keyword>
<dbReference type="OrthoDB" id="646178at2759"/>
<dbReference type="Gene3D" id="1.10.10.10">
    <property type="entry name" value="Winged helix-like DNA-binding domain superfamily/Winged helix DNA-binding domain"/>
    <property type="match status" value="1"/>
</dbReference>
<feature type="domain" description="Disease resistance protein winged helix" evidence="6">
    <location>
        <begin position="448"/>
        <end position="507"/>
    </location>
</feature>
<dbReference type="InterPro" id="IPR032675">
    <property type="entry name" value="LRR_dom_sf"/>
</dbReference>
<dbReference type="SUPFAM" id="SSF52058">
    <property type="entry name" value="L domain-like"/>
    <property type="match status" value="1"/>
</dbReference>
<evidence type="ECO:0000256" key="3">
    <source>
        <dbReference type="ARBA" id="ARBA00022821"/>
    </source>
</evidence>
<feature type="domain" description="NB-ARC" evidence="4">
    <location>
        <begin position="181"/>
        <end position="359"/>
    </location>
</feature>
<dbReference type="InterPro" id="IPR036388">
    <property type="entry name" value="WH-like_DNA-bd_sf"/>
</dbReference>
<dbReference type="CDD" id="cd14798">
    <property type="entry name" value="RX-CC_like"/>
    <property type="match status" value="1"/>
</dbReference>
<dbReference type="InterPro" id="IPR055414">
    <property type="entry name" value="LRR_R13L4/SHOC2-like"/>
</dbReference>
<dbReference type="InParanoid" id="A0A200PUC6"/>
<evidence type="ECO:0000259" key="7">
    <source>
        <dbReference type="Pfam" id="PF23598"/>
    </source>
</evidence>
<dbReference type="STRING" id="56857.A0A200PUC6"/>
<feature type="domain" description="Disease resistance N-terminal" evidence="5">
    <location>
        <begin position="5"/>
        <end position="89"/>
    </location>
</feature>
<dbReference type="EMBL" id="MVGT01004037">
    <property type="protein sequence ID" value="OVA01820.1"/>
    <property type="molecule type" value="Genomic_DNA"/>
</dbReference>
<dbReference type="Gene3D" id="1.20.5.4130">
    <property type="match status" value="1"/>
</dbReference>
<protein>
    <submittedName>
        <fullName evidence="8">Disease resistance protein</fullName>
    </submittedName>
</protein>
<evidence type="ECO:0000313" key="9">
    <source>
        <dbReference type="Proteomes" id="UP000195402"/>
    </source>
</evidence>
<dbReference type="GO" id="GO:0043531">
    <property type="term" value="F:ADP binding"/>
    <property type="evidence" value="ECO:0007669"/>
    <property type="project" value="InterPro"/>
</dbReference>
<evidence type="ECO:0000313" key="8">
    <source>
        <dbReference type="EMBL" id="OVA01820.1"/>
    </source>
</evidence>
<keyword evidence="9" id="KW-1185">Reference proteome</keyword>
<evidence type="ECO:0000259" key="5">
    <source>
        <dbReference type="Pfam" id="PF18052"/>
    </source>
</evidence>
<dbReference type="Pfam" id="PF23559">
    <property type="entry name" value="WHD_DRP"/>
    <property type="match status" value="1"/>
</dbReference>
<dbReference type="Pfam" id="PF00931">
    <property type="entry name" value="NB-ARC"/>
    <property type="match status" value="1"/>
</dbReference>
<dbReference type="Gene3D" id="3.40.50.300">
    <property type="entry name" value="P-loop containing nucleotide triphosphate hydrolases"/>
    <property type="match status" value="1"/>
</dbReference>
<dbReference type="Gene3D" id="1.10.8.430">
    <property type="entry name" value="Helical domain of apoptotic protease-activating factors"/>
    <property type="match status" value="1"/>
</dbReference>
<feature type="domain" description="Disease resistance R13L4/SHOC-2-like LRR" evidence="7">
    <location>
        <begin position="521"/>
        <end position="823"/>
    </location>
</feature>
<accession>A0A200PUC6</accession>
<evidence type="ECO:0000259" key="6">
    <source>
        <dbReference type="Pfam" id="PF23559"/>
    </source>
</evidence>
<organism evidence="8 9">
    <name type="scientific">Macleaya cordata</name>
    <name type="common">Five-seeded plume-poppy</name>
    <name type="synonym">Bocconia cordata</name>
    <dbReference type="NCBI Taxonomy" id="56857"/>
    <lineage>
        <taxon>Eukaryota</taxon>
        <taxon>Viridiplantae</taxon>
        <taxon>Streptophyta</taxon>
        <taxon>Embryophyta</taxon>
        <taxon>Tracheophyta</taxon>
        <taxon>Spermatophyta</taxon>
        <taxon>Magnoliopsida</taxon>
        <taxon>Ranunculales</taxon>
        <taxon>Papaveraceae</taxon>
        <taxon>Papaveroideae</taxon>
        <taxon>Macleaya</taxon>
    </lineage>
</organism>
<dbReference type="GO" id="GO:0098542">
    <property type="term" value="P:defense response to other organism"/>
    <property type="evidence" value="ECO:0007669"/>
    <property type="project" value="TreeGrafter"/>
</dbReference>
<dbReference type="FunFam" id="3.40.50.300:FF:001091">
    <property type="entry name" value="Probable disease resistance protein At1g61300"/>
    <property type="match status" value="1"/>
</dbReference>
<dbReference type="PANTHER" id="PTHR23155">
    <property type="entry name" value="DISEASE RESISTANCE PROTEIN RP"/>
    <property type="match status" value="1"/>
</dbReference>
<dbReference type="InterPro" id="IPR044974">
    <property type="entry name" value="Disease_R_plants"/>
</dbReference>
<dbReference type="InterPro" id="IPR041118">
    <property type="entry name" value="Rx_N"/>
</dbReference>
<comment type="caution">
    <text evidence="8">The sequence shown here is derived from an EMBL/GenBank/DDBJ whole genome shotgun (WGS) entry which is preliminary data.</text>
</comment>